<feature type="binding site" evidence="7">
    <location>
        <position position="54"/>
    </location>
    <ligand>
        <name>S-adenosyl-L-methionine</name>
        <dbReference type="ChEBI" id="CHEBI:59789"/>
    </ligand>
</feature>
<evidence type="ECO:0000313" key="10">
    <source>
        <dbReference type="Proteomes" id="UP000069926"/>
    </source>
</evidence>
<dbReference type="STRING" id="634113.AUT07_00297"/>
<evidence type="ECO:0000256" key="6">
    <source>
        <dbReference type="ARBA" id="ARBA00047942"/>
    </source>
</evidence>
<dbReference type="GO" id="GO:0009007">
    <property type="term" value="F:site-specific DNA-methyltransferase (adenine-specific) activity"/>
    <property type="evidence" value="ECO:0007669"/>
    <property type="project" value="UniProtKB-UniRule"/>
</dbReference>
<name>A0A0X9W2Z0_9GAMM</name>
<evidence type="ECO:0000256" key="3">
    <source>
        <dbReference type="ARBA" id="ARBA00022603"/>
    </source>
</evidence>
<dbReference type="GO" id="GO:1904047">
    <property type="term" value="F:S-adenosyl-L-methionine binding"/>
    <property type="evidence" value="ECO:0007669"/>
    <property type="project" value="TreeGrafter"/>
</dbReference>
<dbReference type="REBASE" id="137310">
    <property type="entry name" value="M.AsyLfDamP"/>
</dbReference>
<evidence type="ECO:0000256" key="1">
    <source>
        <dbReference type="ARBA" id="ARBA00006594"/>
    </source>
</evidence>
<dbReference type="Proteomes" id="UP000069926">
    <property type="component" value="Chromosome"/>
</dbReference>
<evidence type="ECO:0000256" key="4">
    <source>
        <dbReference type="ARBA" id="ARBA00022679"/>
    </source>
</evidence>
<evidence type="ECO:0000313" key="9">
    <source>
        <dbReference type="EMBL" id="AMA64879.1"/>
    </source>
</evidence>
<gene>
    <name evidence="9" type="primary">dam</name>
    <name evidence="9" type="ORF">AUT07_00297</name>
</gene>
<reference evidence="9 10" key="1">
    <citation type="submission" date="2016-01" db="EMBL/GenBank/DDBJ databases">
        <title>Genome sequence of Ca. Arsenophonus lipopteni, the exclusive symbiont of a blood sucking fly Lipoptena cervi (Diptera: Hippoboscidae).</title>
        <authorList>
            <person name="Novakova E."/>
            <person name="Hypsa V."/>
            <person name="Nguyen P."/>
            <person name="Husnik F."/>
            <person name="Darby A.C."/>
        </authorList>
    </citation>
    <scope>NUCLEOTIDE SEQUENCE [LARGE SCALE GENOMIC DNA]</scope>
    <source>
        <strain evidence="9 10">CB</strain>
    </source>
</reference>
<organism evidence="9 10">
    <name type="scientific">Candidatus Arsenophonus lipoptenae</name>
    <dbReference type="NCBI Taxonomy" id="634113"/>
    <lineage>
        <taxon>Bacteria</taxon>
        <taxon>Pseudomonadati</taxon>
        <taxon>Pseudomonadota</taxon>
        <taxon>Gammaproteobacteria</taxon>
        <taxon>Enterobacterales</taxon>
        <taxon>Morganellaceae</taxon>
        <taxon>Arsenophonus</taxon>
    </lineage>
</organism>
<sequence>MKKKRAFLKWAGGKFFMIEEIKKYLPEANCLVEPFVGAGSIFLNTNYNNYILADINNDLINLYNTVKYYNDSFILHARKLFNNKFNTAEQYYRLRTEFNLSSNSKRRSILFLYLNRHCYNGLCRYNAKGEFNVPFGCHKNPYFPENELYAFAEKAQKAIFICQHYKKTLLSVNNNSVVYCDPPYTPLSNTAKFMEYSKDRFGKQEQYILAKIAYLLSSTRGIPVLISNHDTPYTRKWYHNAKLNPVKSRRLISCNSLTRKKVNEILAFYNPTD</sequence>
<dbReference type="PATRIC" id="fig|634113.3.peg.288"/>
<keyword evidence="3 8" id="KW-0489">Methyltransferase</keyword>
<proteinExistence type="inferred from homology"/>
<keyword evidence="5 8" id="KW-0949">S-adenosyl-L-methionine</keyword>
<comment type="catalytic activity">
    <reaction evidence="6 8">
        <text>a 2'-deoxyadenosine in DNA + S-adenosyl-L-methionine = an N(6)-methyl-2'-deoxyadenosine in DNA + S-adenosyl-L-homocysteine + H(+)</text>
        <dbReference type="Rhea" id="RHEA:15197"/>
        <dbReference type="Rhea" id="RHEA-COMP:12418"/>
        <dbReference type="Rhea" id="RHEA-COMP:12419"/>
        <dbReference type="ChEBI" id="CHEBI:15378"/>
        <dbReference type="ChEBI" id="CHEBI:57856"/>
        <dbReference type="ChEBI" id="CHEBI:59789"/>
        <dbReference type="ChEBI" id="CHEBI:90615"/>
        <dbReference type="ChEBI" id="CHEBI:90616"/>
        <dbReference type="EC" id="2.1.1.72"/>
    </reaction>
</comment>
<dbReference type="GO" id="GO:0043565">
    <property type="term" value="F:sequence-specific DNA binding"/>
    <property type="evidence" value="ECO:0007669"/>
    <property type="project" value="TreeGrafter"/>
</dbReference>
<dbReference type="GO" id="GO:0032259">
    <property type="term" value="P:methylation"/>
    <property type="evidence" value="ECO:0007669"/>
    <property type="project" value="UniProtKB-KW"/>
</dbReference>
<dbReference type="Gene3D" id="1.10.1020.10">
    <property type="entry name" value="Adenine-specific Methyltransferase, Domain 2"/>
    <property type="match status" value="1"/>
</dbReference>
<dbReference type="KEGG" id="asy:AUT07_00297"/>
<dbReference type="GO" id="GO:0009307">
    <property type="term" value="P:DNA restriction-modification system"/>
    <property type="evidence" value="ECO:0007669"/>
    <property type="project" value="InterPro"/>
</dbReference>
<comment type="similarity">
    <text evidence="1 8">Belongs to the N(4)/N(6)-methyltransferase family.</text>
</comment>
<evidence type="ECO:0000256" key="2">
    <source>
        <dbReference type="ARBA" id="ARBA00011900"/>
    </source>
</evidence>
<dbReference type="PIRSF" id="PIRSF000398">
    <property type="entry name" value="M_m6A_EcoRV"/>
    <property type="match status" value="1"/>
</dbReference>
<dbReference type="PANTHER" id="PTHR30481:SF3">
    <property type="entry name" value="DNA ADENINE METHYLASE"/>
    <property type="match status" value="1"/>
</dbReference>
<dbReference type="InterPro" id="IPR012263">
    <property type="entry name" value="M_m6A_EcoRV"/>
</dbReference>
<evidence type="ECO:0000256" key="8">
    <source>
        <dbReference type="RuleBase" id="RU361257"/>
    </source>
</evidence>
<dbReference type="Pfam" id="PF02086">
    <property type="entry name" value="MethyltransfD12"/>
    <property type="match status" value="1"/>
</dbReference>
<feature type="binding site" evidence="7">
    <location>
        <position position="181"/>
    </location>
    <ligand>
        <name>S-adenosyl-L-methionine</name>
        <dbReference type="ChEBI" id="CHEBI:59789"/>
    </ligand>
</feature>
<dbReference type="GO" id="GO:0006298">
    <property type="term" value="P:mismatch repair"/>
    <property type="evidence" value="ECO:0007669"/>
    <property type="project" value="TreeGrafter"/>
</dbReference>
<dbReference type="SUPFAM" id="SSF53335">
    <property type="entry name" value="S-adenosyl-L-methionine-dependent methyltransferases"/>
    <property type="match status" value="1"/>
</dbReference>
<dbReference type="InterPro" id="IPR002052">
    <property type="entry name" value="DNA_methylase_N6_adenine_CS"/>
</dbReference>
<dbReference type="PROSITE" id="PS00092">
    <property type="entry name" value="N6_MTASE"/>
    <property type="match status" value="1"/>
</dbReference>
<dbReference type="EC" id="2.1.1.72" evidence="2 8"/>
<dbReference type="RefSeq" id="WP_066283245.1">
    <property type="nucleotide sequence ID" value="NZ_CP013920.1"/>
</dbReference>
<dbReference type="InterPro" id="IPR023095">
    <property type="entry name" value="Ade_MeTrfase_dom_2"/>
</dbReference>
<dbReference type="AlphaFoldDB" id="A0A0X9W2Z0"/>
<dbReference type="InterPro" id="IPR029063">
    <property type="entry name" value="SAM-dependent_MTases_sf"/>
</dbReference>
<dbReference type="EMBL" id="CP013920">
    <property type="protein sequence ID" value="AMA64879.1"/>
    <property type="molecule type" value="Genomic_DNA"/>
</dbReference>
<accession>A0A0X9W2Z0</accession>
<dbReference type="OrthoDB" id="9805629at2"/>
<feature type="binding site" evidence="7">
    <location>
        <position position="14"/>
    </location>
    <ligand>
        <name>S-adenosyl-L-methionine</name>
        <dbReference type="ChEBI" id="CHEBI:59789"/>
    </ligand>
</feature>
<dbReference type="Gene3D" id="3.40.50.150">
    <property type="entry name" value="Vaccinia Virus protein VP39"/>
    <property type="match status" value="1"/>
</dbReference>
<evidence type="ECO:0000256" key="7">
    <source>
        <dbReference type="PIRSR" id="PIRSR000398-1"/>
    </source>
</evidence>
<keyword evidence="4 8" id="KW-0808">Transferase</keyword>
<keyword evidence="10" id="KW-1185">Reference proteome</keyword>
<feature type="binding site" evidence="7">
    <location>
        <position position="10"/>
    </location>
    <ligand>
        <name>S-adenosyl-L-methionine</name>
        <dbReference type="ChEBI" id="CHEBI:59789"/>
    </ligand>
</feature>
<dbReference type="NCBIfam" id="TIGR00571">
    <property type="entry name" value="dam"/>
    <property type="match status" value="1"/>
</dbReference>
<dbReference type="PRINTS" id="PR00505">
    <property type="entry name" value="D12N6MTFRASE"/>
</dbReference>
<protein>
    <recommendedName>
        <fullName evidence="2 8">Site-specific DNA-methyltransferase (adenine-specific)</fullName>
        <ecNumber evidence="2 8">2.1.1.72</ecNumber>
    </recommendedName>
</protein>
<evidence type="ECO:0000256" key="5">
    <source>
        <dbReference type="ARBA" id="ARBA00022691"/>
    </source>
</evidence>
<dbReference type="InterPro" id="IPR012327">
    <property type="entry name" value="MeTrfase_D12"/>
</dbReference>
<dbReference type="PANTHER" id="PTHR30481">
    <property type="entry name" value="DNA ADENINE METHYLASE"/>
    <property type="match status" value="1"/>
</dbReference>